<reference evidence="2" key="1">
    <citation type="journal article" date="2014" name="Int. J. Syst. Evol. Microbiol.">
        <title>Complete genome sequence of Corynebacterium casei LMG S-19264T (=DSM 44701T), isolated from a smear-ripened cheese.</title>
        <authorList>
            <consortium name="US DOE Joint Genome Institute (JGI-PGF)"/>
            <person name="Walter F."/>
            <person name="Albersmeier A."/>
            <person name="Kalinowski J."/>
            <person name="Ruckert C."/>
        </authorList>
    </citation>
    <scope>NUCLEOTIDE SEQUENCE</scope>
    <source>
        <strain evidence="2">JCM 4335</strain>
    </source>
</reference>
<evidence type="ECO:0000313" key="2">
    <source>
        <dbReference type="EMBL" id="GGQ00369.1"/>
    </source>
</evidence>
<dbReference type="Proteomes" id="UP000654123">
    <property type="component" value="Unassembled WGS sequence"/>
</dbReference>
<name>A0A918EJV5_9ACTN</name>
<reference evidence="2" key="2">
    <citation type="submission" date="2020-09" db="EMBL/GenBank/DDBJ databases">
        <authorList>
            <person name="Sun Q."/>
            <person name="Ohkuma M."/>
        </authorList>
    </citation>
    <scope>NUCLEOTIDE SEQUENCE</scope>
    <source>
        <strain evidence="2">JCM 4335</strain>
    </source>
</reference>
<feature type="compositionally biased region" description="Basic residues" evidence="1">
    <location>
        <begin position="56"/>
        <end position="68"/>
    </location>
</feature>
<sequence>MPVSSAIRGILPPPAPRRGTFAWITRERGGAPGGSGRRACGGDDGGAPVRGWAPARRPRAARAARGRRARFRPAGAVAPGATARTGGYLSVIGGDVTFDAPDGGTVQPGYP</sequence>
<evidence type="ECO:0000256" key="1">
    <source>
        <dbReference type="SAM" id="MobiDB-lite"/>
    </source>
</evidence>
<organism evidence="2 3">
    <name type="scientific">Streptomyces roseolilacinus</name>
    <dbReference type="NCBI Taxonomy" id="66904"/>
    <lineage>
        <taxon>Bacteria</taxon>
        <taxon>Bacillati</taxon>
        <taxon>Actinomycetota</taxon>
        <taxon>Actinomycetes</taxon>
        <taxon>Kitasatosporales</taxon>
        <taxon>Streptomycetaceae</taxon>
        <taxon>Streptomyces</taxon>
    </lineage>
</organism>
<comment type="caution">
    <text evidence="2">The sequence shown here is derived from an EMBL/GenBank/DDBJ whole genome shotgun (WGS) entry which is preliminary data.</text>
</comment>
<protein>
    <submittedName>
        <fullName evidence="2">Uncharacterized protein</fullName>
    </submittedName>
</protein>
<dbReference type="AlphaFoldDB" id="A0A918EJV5"/>
<gene>
    <name evidence="2" type="ORF">GCM10010249_18250</name>
</gene>
<evidence type="ECO:0000313" key="3">
    <source>
        <dbReference type="Proteomes" id="UP000654123"/>
    </source>
</evidence>
<keyword evidence="3" id="KW-1185">Reference proteome</keyword>
<feature type="compositionally biased region" description="Low complexity" evidence="1">
    <location>
        <begin position="46"/>
        <end position="55"/>
    </location>
</feature>
<dbReference type="EMBL" id="BMSV01000003">
    <property type="protein sequence ID" value="GGQ00369.1"/>
    <property type="molecule type" value="Genomic_DNA"/>
</dbReference>
<proteinExistence type="predicted"/>
<accession>A0A918EJV5</accession>
<feature type="region of interest" description="Disordered" evidence="1">
    <location>
        <begin position="1"/>
        <end position="68"/>
    </location>
</feature>